<evidence type="ECO:0000313" key="1">
    <source>
        <dbReference type="EMBL" id="GFD02060.1"/>
    </source>
</evidence>
<sequence>SMQDVDDEEPTEVEEVLEVVKAAKMMTKVVTIAGATTTAEATKVSVPRRRRCVVIQDSEETTLTVVMHSEVQSKDKGKSILIEEPKSLKGQAQIEQDEAFTRQLEAKLNEYINWNVFIEQVKRSERLNNTVMKYQALKRKPLTEAQARKNMIIYLKNMVGFKMNYFKGMTYSEIRPLFQKHYNHNQAFLKEVNEEVTLPEKEVEVEAHKREGKSLKKGIKKK</sequence>
<organism evidence="1">
    <name type="scientific">Tanacetum cinerariifolium</name>
    <name type="common">Dalmatian daisy</name>
    <name type="synonym">Chrysanthemum cinerariifolium</name>
    <dbReference type="NCBI Taxonomy" id="118510"/>
    <lineage>
        <taxon>Eukaryota</taxon>
        <taxon>Viridiplantae</taxon>
        <taxon>Streptophyta</taxon>
        <taxon>Embryophyta</taxon>
        <taxon>Tracheophyta</taxon>
        <taxon>Spermatophyta</taxon>
        <taxon>Magnoliopsida</taxon>
        <taxon>eudicotyledons</taxon>
        <taxon>Gunneridae</taxon>
        <taxon>Pentapetalae</taxon>
        <taxon>asterids</taxon>
        <taxon>campanulids</taxon>
        <taxon>Asterales</taxon>
        <taxon>Asteraceae</taxon>
        <taxon>Asteroideae</taxon>
        <taxon>Anthemideae</taxon>
        <taxon>Anthemidinae</taxon>
        <taxon>Tanacetum</taxon>
    </lineage>
</organism>
<comment type="caution">
    <text evidence="1">The sequence shown here is derived from an EMBL/GenBank/DDBJ whole genome shotgun (WGS) entry which is preliminary data.</text>
</comment>
<reference evidence="1" key="1">
    <citation type="journal article" date="2019" name="Sci. Rep.">
        <title>Draft genome of Tanacetum cinerariifolium, the natural source of mosquito coil.</title>
        <authorList>
            <person name="Yamashiro T."/>
            <person name="Shiraishi A."/>
            <person name="Satake H."/>
            <person name="Nakayama K."/>
        </authorList>
    </citation>
    <scope>NUCLEOTIDE SEQUENCE</scope>
</reference>
<proteinExistence type="predicted"/>
<feature type="non-terminal residue" evidence="1">
    <location>
        <position position="1"/>
    </location>
</feature>
<gene>
    <name evidence="1" type="ORF">Tci_874029</name>
</gene>
<dbReference type="EMBL" id="BKCJ011195497">
    <property type="protein sequence ID" value="GFD02060.1"/>
    <property type="molecule type" value="Genomic_DNA"/>
</dbReference>
<name>A0A699SWY7_TANCI</name>
<dbReference type="AlphaFoldDB" id="A0A699SWY7"/>
<protein>
    <submittedName>
        <fullName evidence="1">Uncharacterized protein</fullName>
    </submittedName>
</protein>
<accession>A0A699SWY7</accession>